<keyword evidence="2" id="KW-0732">Signal</keyword>
<dbReference type="AlphaFoldDB" id="A0A1F8DTE2"/>
<feature type="chain" id="PRO_5009535191" evidence="2">
    <location>
        <begin position="29"/>
        <end position="297"/>
    </location>
</feature>
<evidence type="ECO:0000256" key="1">
    <source>
        <dbReference type="SAM" id="Phobius"/>
    </source>
</evidence>
<proteinExistence type="predicted"/>
<protein>
    <submittedName>
        <fullName evidence="3">Uncharacterized protein</fullName>
    </submittedName>
</protein>
<keyword evidence="1" id="KW-0812">Transmembrane</keyword>
<evidence type="ECO:0000313" key="4">
    <source>
        <dbReference type="Proteomes" id="UP000177029"/>
    </source>
</evidence>
<keyword evidence="1" id="KW-1133">Transmembrane helix</keyword>
<reference evidence="3 4" key="1">
    <citation type="journal article" date="2016" name="Nat. Commun.">
        <title>Thousands of microbial genomes shed light on interconnected biogeochemical processes in an aquifer system.</title>
        <authorList>
            <person name="Anantharaman K."/>
            <person name="Brown C.T."/>
            <person name="Hug L.A."/>
            <person name="Sharon I."/>
            <person name="Castelle C.J."/>
            <person name="Probst A.J."/>
            <person name="Thomas B.C."/>
            <person name="Singh A."/>
            <person name="Wilkins M.J."/>
            <person name="Karaoz U."/>
            <person name="Brodie E.L."/>
            <person name="Williams K.H."/>
            <person name="Hubbard S.S."/>
            <person name="Banfield J.F."/>
        </authorList>
    </citation>
    <scope>NUCLEOTIDE SEQUENCE [LARGE SCALE GENOMIC DNA]</scope>
</reference>
<name>A0A1F8DTE2_9BACT</name>
<keyword evidence="1" id="KW-0472">Membrane</keyword>
<dbReference type="EMBL" id="MGIP01000011">
    <property type="protein sequence ID" value="OGM91259.1"/>
    <property type="molecule type" value="Genomic_DNA"/>
</dbReference>
<gene>
    <name evidence="3" type="ORF">A2755_02565</name>
</gene>
<evidence type="ECO:0000313" key="3">
    <source>
        <dbReference type="EMBL" id="OGM91259.1"/>
    </source>
</evidence>
<feature type="transmembrane region" description="Helical" evidence="1">
    <location>
        <begin position="260"/>
        <end position="278"/>
    </location>
</feature>
<dbReference type="STRING" id="1802555.A2755_02565"/>
<dbReference type="Proteomes" id="UP000177029">
    <property type="component" value="Unassembled WGS sequence"/>
</dbReference>
<organism evidence="3 4">
    <name type="scientific">Candidatus Wolfebacteria bacterium RIFCSPHIGHO2_01_FULL_48_22</name>
    <dbReference type="NCBI Taxonomy" id="1802555"/>
    <lineage>
        <taxon>Bacteria</taxon>
        <taxon>Candidatus Wolfeibacteriota</taxon>
    </lineage>
</organism>
<comment type="caution">
    <text evidence="3">The sequence shown here is derived from an EMBL/GenBank/DDBJ whole genome shotgun (WGS) entry which is preliminary data.</text>
</comment>
<feature type="signal peptide" evidence="2">
    <location>
        <begin position="1"/>
        <end position="28"/>
    </location>
</feature>
<accession>A0A1F8DTE2</accession>
<sequence length="297" mass="33219">MRFKAINKINILFVVTLLLLTAANNVSATVGGPTTIDRISHNAKENSLYYIVHDGGGRGCPPIIEKLNLATKERTQVKSCDEIESTYYRDENSAATYNQFIEDTFKYPDVKNLPIISLTNNNISIIVEYVGEHRFDEYNASADFRATIFQDNQKKGAIDFIGCYKDQPNVFKGYIIPDTDKMTLEISRIGDCFEGGYTKDDIYVLDDINFQDANLVGYYNYSSEPGVYRGNLVVVAQDSSKAVNSVPSETTTTEKNNPTHIWWILALISGLVVGFIVGHKAKTKSTQEFAAKEQNQS</sequence>
<evidence type="ECO:0000256" key="2">
    <source>
        <dbReference type="SAM" id="SignalP"/>
    </source>
</evidence>